<evidence type="ECO:0000259" key="6">
    <source>
        <dbReference type="Pfam" id="PF14759"/>
    </source>
</evidence>
<evidence type="ECO:0000313" key="8">
    <source>
        <dbReference type="Proteomes" id="UP000025171"/>
    </source>
</evidence>
<dbReference type="STRING" id="1280950.HJO_05525"/>
<evidence type="ECO:0000256" key="1">
    <source>
        <dbReference type="ARBA" id="ARBA00001974"/>
    </source>
</evidence>
<dbReference type="SUPFAM" id="SSF51905">
    <property type="entry name" value="FAD/NAD(P)-binding domain"/>
    <property type="match status" value="2"/>
</dbReference>
<keyword evidence="2" id="KW-0285">Flavoprotein</keyword>
<dbReference type="PRINTS" id="PR00411">
    <property type="entry name" value="PNDRDTASEI"/>
</dbReference>
<dbReference type="InterPro" id="IPR050446">
    <property type="entry name" value="FAD-oxidoreductase/Apoptosis"/>
</dbReference>
<keyword evidence="3" id="KW-0274">FAD</keyword>
<dbReference type="PANTHER" id="PTHR43557:SF2">
    <property type="entry name" value="RIESKE DOMAIN-CONTAINING PROTEIN-RELATED"/>
    <property type="match status" value="1"/>
</dbReference>
<dbReference type="Gene3D" id="3.50.50.60">
    <property type="entry name" value="FAD/NAD(P)-binding domain"/>
    <property type="match status" value="2"/>
</dbReference>
<keyword evidence="8" id="KW-1185">Reference proteome</keyword>
<dbReference type="EMBL" id="ARYK01000002">
    <property type="protein sequence ID" value="KCZ93290.1"/>
    <property type="molecule type" value="Genomic_DNA"/>
</dbReference>
<dbReference type="Pfam" id="PF14759">
    <property type="entry name" value="Reductase_C"/>
    <property type="match status" value="1"/>
</dbReference>
<dbReference type="RefSeq" id="WP_035614803.1">
    <property type="nucleotide sequence ID" value="NZ_ARYK01000002.1"/>
</dbReference>
<evidence type="ECO:0000256" key="2">
    <source>
        <dbReference type="ARBA" id="ARBA00022630"/>
    </source>
</evidence>
<dbReference type="SUPFAM" id="SSF55424">
    <property type="entry name" value="FAD/NAD-linked reductases, dimerisation (C-terminal) domain"/>
    <property type="match status" value="1"/>
</dbReference>
<dbReference type="AlphaFoldDB" id="A0A059FRH9"/>
<accession>A0A059FRH9</accession>
<keyword evidence="4" id="KW-0560">Oxidoreductase</keyword>
<proteinExistence type="predicted"/>
<gene>
    <name evidence="7" type="ORF">HJO_05525</name>
</gene>
<dbReference type="Gene3D" id="3.30.390.30">
    <property type="match status" value="1"/>
</dbReference>
<comment type="cofactor">
    <cofactor evidence="1">
        <name>FAD</name>
        <dbReference type="ChEBI" id="CHEBI:57692"/>
    </cofactor>
</comment>
<evidence type="ECO:0000313" key="7">
    <source>
        <dbReference type="EMBL" id="KCZ93290.1"/>
    </source>
</evidence>
<dbReference type="PRINTS" id="PR00368">
    <property type="entry name" value="FADPNR"/>
</dbReference>
<dbReference type="Proteomes" id="UP000025171">
    <property type="component" value="Unassembled WGS sequence"/>
</dbReference>
<comment type="caution">
    <text evidence="7">The sequence shown here is derived from an EMBL/GenBank/DDBJ whole genome shotgun (WGS) entry which is preliminary data.</text>
</comment>
<organism evidence="7 8">
    <name type="scientific">Hyphomonas johnsonii MHS-2</name>
    <dbReference type="NCBI Taxonomy" id="1280950"/>
    <lineage>
        <taxon>Bacteria</taxon>
        <taxon>Pseudomonadati</taxon>
        <taxon>Pseudomonadota</taxon>
        <taxon>Alphaproteobacteria</taxon>
        <taxon>Hyphomonadales</taxon>
        <taxon>Hyphomonadaceae</taxon>
        <taxon>Hyphomonas</taxon>
    </lineage>
</organism>
<evidence type="ECO:0000256" key="4">
    <source>
        <dbReference type="ARBA" id="ARBA00023002"/>
    </source>
</evidence>
<dbReference type="InterPro" id="IPR016156">
    <property type="entry name" value="FAD/NAD-linked_Rdtase_dimer_sf"/>
</dbReference>
<dbReference type="PATRIC" id="fig|1280950.3.peg.1112"/>
<evidence type="ECO:0000256" key="3">
    <source>
        <dbReference type="ARBA" id="ARBA00022827"/>
    </source>
</evidence>
<evidence type="ECO:0000259" key="5">
    <source>
        <dbReference type="Pfam" id="PF07992"/>
    </source>
</evidence>
<feature type="domain" description="Reductase C-terminal" evidence="6">
    <location>
        <begin position="325"/>
        <end position="408"/>
    </location>
</feature>
<dbReference type="GO" id="GO:0016651">
    <property type="term" value="F:oxidoreductase activity, acting on NAD(P)H"/>
    <property type="evidence" value="ECO:0007669"/>
    <property type="project" value="TreeGrafter"/>
</dbReference>
<dbReference type="InterPro" id="IPR023753">
    <property type="entry name" value="FAD/NAD-binding_dom"/>
</dbReference>
<protein>
    <submittedName>
        <fullName evidence="7">Pyridine nucleotide-disulfide oxidoreductase</fullName>
    </submittedName>
</protein>
<reference evidence="7 8" key="1">
    <citation type="journal article" date="2014" name="Antonie Van Leeuwenhoek">
        <title>Hyphomonas beringensis sp. nov. and Hyphomonas chukchiensis sp. nov., isolated from surface seawater of the Bering Sea and Chukchi Sea.</title>
        <authorList>
            <person name="Li C."/>
            <person name="Lai Q."/>
            <person name="Li G."/>
            <person name="Dong C."/>
            <person name="Wang J."/>
            <person name="Liao Y."/>
            <person name="Shao Z."/>
        </authorList>
    </citation>
    <scope>NUCLEOTIDE SEQUENCE [LARGE SCALE GENOMIC DNA]</scope>
    <source>
        <strain evidence="7 8">MHS-2</strain>
    </source>
</reference>
<dbReference type="GO" id="GO:0005737">
    <property type="term" value="C:cytoplasm"/>
    <property type="evidence" value="ECO:0007669"/>
    <property type="project" value="TreeGrafter"/>
</dbReference>
<dbReference type="InterPro" id="IPR028202">
    <property type="entry name" value="Reductase_C"/>
</dbReference>
<dbReference type="InterPro" id="IPR036188">
    <property type="entry name" value="FAD/NAD-bd_sf"/>
</dbReference>
<dbReference type="PANTHER" id="PTHR43557">
    <property type="entry name" value="APOPTOSIS-INDUCING FACTOR 1"/>
    <property type="match status" value="1"/>
</dbReference>
<name>A0A059FRH9_9PROT</name>
<feature type="domain" description="FAD/NAD(P)-binding" evidence="5">
    <location>
        <begin position="8"/>
        <end position="306"/>
    </location>
</feature>
<dbReference type="eggNOG" id="COG0446">
    <property type="taxonomic scope" value="Bacteria"/>
</dbReference>
<sequence>MDLSGATRIVIIGGGQAGAQALQSLRQGGYAGALTLVGDEAALPYQRPPLSKAYMKGEFTEERLYFRPESWYQDQNIDVILSTRATAIDRANCKVTLAHGGQLDYDALIIATGSRPRTLPAKGADLKGVHDLRDLSDVERIRPNMISGNRMVIVGAGYIGLEAAAVARQMGLDVTVLEMAPRVLARVTSPVMSEFFEHEHRAQGVHILTGARLDHLDGADGQLAAAVLADGTRIEADIALVGIGILPNEELAKDAGIACNNGILVDRDARTSDPRIFAAGDCASRPLVHYGRSGRLESVHNAIEQGKLAAAAILGKPRPTEDCPWFWSDQYDLKLQIAGLSQDYDELVVRGDPADRKFAVFYLRAGTLIAVDAINSPAEFVASKKLIMSGAKLAPDALSDTSTPMKDIAAAALAA</sequence>
<dbReference type="Pfam" id="PF07992">
    <property type="entry name" value="Pyr_redox_2"/>
    <property type="match status" value="1"/>
</dbReference>
<dbReference type="OrthoDB" id="9768666at2"/>